<gene>
    <name evidence="2" type="ORF">MTR67_018901</name>
</gene>
<dbReference type="Pfam" id="PF00078">
    <property type="entry name" value="RVT_1"/>
    <property type="match status" value="1"/>
</dbReference>
<accession>A0AAF0QLJ9</accession>
<dbReference type="InterPro" id="IPR043502">
    <property type="entry name" value="DNA/RNA_pol_sf"/>
</dbReference>
<dbReference type="PANTHER" id="PTHR33116">
    <property type="entry name" value="REVERSE TRANSCRIPTASE ZINC-BINDING DOMAIN-CONTAINING PROTEIN-RELATED-RELATED"/>
    <property type="match status" value="1"/>
</dbReference>
<protein>
    <recommendedName>
        <fullName evidence="1">Reverse transcriptase domain-containing protein</fullName>
    </recommendedName>
</protein>
<reference evidence="2" key="1">
    <citation type="submission" date="2023-08" db="EMBL/GenBank/DDBJ databases">
        <title>A de novo genome assembly of Solanum verrucosum Schlechtendal, a Mexican diploid species geographically isolated from the other diploid A-genome species in potato relatives.</title>
        <authorList>
            <person name="Hosaka K."/>
        </authorList>
    </citation>
    <scope>NUCLEOTIDE SEQUENCE</scope>
    <source>
        <tissue evidence="2">Young leaves</tissue>
    </source>
</reference>
<dbReference type="AlphaFoldDB" id="A0AAF0QLJ9"/>
<dbReference type="Proteomes" id="UP001234989">
    <property type="component" value="Chromosome 4"/>
</dbReference>
<dbReference type="InterPro" id="IPR000477">
    <property type="entry name" value="RT_dom"/>
</dbReference>
<name>A0AAF0QLJ9_SOLVR</name>
<dbReference type="SUPFAM" id="SSF56672">
    <property type="entry name" value="DNA/RNA polymerases"/>
    <property type="match status" value="1"/>
</dbReference>
<dbReference type="PROSITE" id="PS50878">
    <property type="entry name" value="RT_POL"/>
    <property type="match status" value="1"/>
</dbReference>
<evidence type="ECO:0000313" key="2">
    <source>
        <dbReference type="EMBL" id="WMV25516.1"/>
    </source>
</evidence>
<sequence length="442" mass="51256">MGFGERWIRWMKFGITTVKYSILVNRSPVGFFPPQRGIRQGDPISPFLFILAMEGLSKMIQKASSLHWIEPFKIGRDPTSQANVSLLLYADDTLIFCGAERSQVMQLNLTLFIFEAISGLHMNMQKSTIYPVNEVLNLEEMADIMGCNIGSFPSTYLGLPLGAQHKSTEIWTGVIGKFEKRLATWQMQYLSFGGRVTLINSVLDSLPTYYMALLPMPSEVKEQIDKIRRDFLWKGNREKHKFHLIKWEKVTQPKYQGGLGIKNLAAHNKSMMMKWLWRYNLEDAGLWKEVIIAKHGRLNQWCSNITTLPYGVGLWKSIRMLWDTFDQNAYFELGNGVLLKFWTDKWLGNTTLQEDFPDLFRIAQDPNSIIAANREGINWDIRFRRNMHDWEVNDLVDLFARLQHCHINLQAADKLKWGHQKDTRKEFIQSRKGINSCALENP</sequence>
<feature type="domain" description="Reverse transcriptase" evidence="1">
    <location>
        <begin position="1"/>
        <end position="149"/>
    </location>
</feature>
<dbReference type="PANTHER" id="PTHR33116:SF85">
    <property type="entry name" value="REVERSE TRANSCRIPTASE ZINC-BINDING DOMAIN-CONTAINING PROTEIN"/>
    <property type="match status" value="1"/>
</dbReference>
<dbReference type="EMBL" id="CP133615">
    <property type="protein sequence ID" value="WMV25516.1"/>
    <property type="molecule type" value="Genomic_DNA"/>
</dbReference>
<organism evidence="2 3">
    <name type="scientific">Solanum verrucosum</name>
    <dbReference type="NCBI Taxonomy" id="315347"/>
    <lineage>
        <taxon>Eukaryota</taxon>
        <taxon>Viridiplantae</taxon>
        <taxon>Streptophyta</taxon>
        <taxon>Embryophyta</taxon>
        <taxon>Tracheophyta</taxon>
        <taxon>Spermatophyta</taxon>
        <taxon>Magnoliopsida</taxon>
        <taxon>eudicotyledons</taxon>
        <taxon>Gunneridae</taxon>
        <taxon>Pentapetalae</taxon>
        <taxon>asterids</taxon>
        <taxon>lamiids</taxon>
        <taxon>Solanales</taxon>
        <taxon>Solanaceae</taxon>
        <taxon>Solanoideae</taxon>
        <taxon>Solaneae</taxon>
        <taxon>Solanum</taxon>
    </lineage>
</organism>
<keyword evidence="3" id="KW-1185">Reference proteome</keyword>
<evidence type="ECO:0000259" key="1">
    <source>
        <dbReference type="PROSITE" id="PS50878"/>
    </source>
</evidence>
<evidence type="ECO:0000313" key="3">
    <source>
        <dbReference type="Proteomes" id="UP001234989"/>
    </source>
</evidence>
<proteinExistence type="predicted"/>